<dbReference type="Gene3D" id="1.20.120.900">
    <property type="entry name" value="Pex19, mPTS binding domain"/>
    <property type="match status" value="1"/>
</dbReference>
<dbReference type="Pfam" id="PF04614">
    <property type="entry name" value="Pex19"/>
    <property type="match status" value="1"/>
</dbReference>
<dbReference type="GO" id="GO:0033328">
    <property type="term" value="F:peroxisome membrane targeting sequence binding"/>
    <property type="evidence" value="ECO:0007669"/>
    <property type="project" value="TreeGrafter"/>
</dbReference>
<feature type="region of interest" description="Disordered" evidence="1">
    <location>
        <begin position="74"/>
        <end position="102"/>
    </location>
</feature>
<dbReference type="GO" id="GO:0005778">
    <property type="term" value="C:peroxisomal membrane"/>
    <property type="evidence" value="ECO:0007669"/>
    <property type="project" value="TreeGrafter"/>
</dbReference>
<dbReference type="InterPro" id="IPR006708">
    <property type="entry name" value="Pex19"/>
</dbReference>
<accession>A0A0D0BXX4</accession>
<name>A0A0D0BXX4_9AGAM</name>
<feature type="compositionally biased region" description="Low complexity" evidence="1">
    <location>
        <begin position="125"/>
        <end position="139"/>
    </location>
</feature>
<dbReference type="OrthoDB" id="21292at2759"/>
<dbReference type="InParanoid" id="A0A0D0BXX4"/>
<proteinExistence type="predicted"/>
<dbReference type="EMBL" id="KN827723">
    <property type="protein sequence ID" value="KIK76007.1"/>
    <property type="molecule type" value="Genomic_DNA"/>
</dbReference>
<dbReference type="InterPro" id="IPR038322">
    <property type="entry name" value="Pex19_C_sf"/>
</dbReference>
<dbReference type="PANTHER" id="PTHR12774:SF2">
    <property type="entry name" value="PEROXISOMAL BIOGENESIS FACTOR 19"/>
    <property type="match status" value="1"/>
</dbReference>
<feature type="region of interest" description="Disordered" evidence="1">
    <location>
        <begin position="1"/>
        <end position="62"/>
    </location>
</feature>
<reference evidence="2 3" key="1">
    <citation type="submission" date="2014-04" db="EMBL/GenBank/DDBJ databases">
        <authorList>
            <consortium name="DOE Joint Genome Institute"/>
            <person name="Kuo A."/>
            <person name="Kohler A."/>
            <person name="Jargeat P."/>
            <person name="Nagy L.G."/>
            <person name="Floudas D."/>
            <person name="Copeland A."/>
            <person name="Barry K.W."/>
            <person name="Cichocki N."/>
            <person name="Veneault-Fourrey C."/>
            <person name="LaButti K."/>
            <person name="Lindquist E.A."/>
            <person name="Lipzen A."/>
            <person name="Lundell T."/>
            <person name="Morin E."/>
            <person name="Murat C."/>
            <person name="Sun H."/>
            <person name="Tunlid A."/>
            <person name="Henrissat B."/>
            <person name="Grigoriev I.V."/>
            <person name="Hibbett D.S."/>
            <person name="Martin F."/>
            <person name="Nordberg H.P."/>
            <person name="Cantor M.N."/>
            <person name="Hua S.X."/>
        </authorList>
    </citation>
    <scope>NUCLEOTIDE SEQUENCE [LARGE SCALE GENOMIC DNA]</scope>
    <source>
        <strain evidence="2 3">Ve08.2h10</strain>
    </source>
</reference>
<dbReference type="AlphaFoldDB" id="A0A0D0BXX4"/>
<dbReference type="PANTHER" id="PTHR12774">
    <property type="entry name" value="PEROXISOMAL BIOGENESIS FACTOR 19"/>
    <property type="match status" value="1"/>
</dbReference>
<evidence type="ECO:0000256" key="1">
    <source>
        <dbReference type="SAM" id="MobiDB-lite"/>
    </source>
</evidence>
<feature type="non-terminal residue" evidence="2">
    <location>
        <position position="1"/>
    </location>
</feature>
<protein>
    <recommendedName>
        <fullName evidence="4">Peroxin-19</fullName>
    </recommendedName>
</protein>
<gene>
    <name evidence="2" type="ORF">PAXRUDRAFT_835492</name>
</gene>
<reference evidence="3" key="2">
    <citation type="submission" date="2015-01" db="EMBL/GenBank/DDBJ databases">
        <title>Evolutionary Origins and Diversification of the Mycorrhizal Mutualists.</title>
        <authorList>
            <consortium name="DOE Joint Genome Institute"/>
            <consortium name="Mycorrhizal Genomics Consortium"/>
            <person name="Kohler A."/>
            <person name="Kuo A."/>
            <person name="Nagy L.G."/>
            <person name="Floudas D."/>
            <person name="Copeland A."/>
            <person name="Barry K.W."/>
            <person name="Cichocki N."/>
            <person name="Veneault-Fourrey C."/>
            <person name="LaButti K."/>
            <person name="Lindquist E.A."/>
            <person name="Lipzen A."/>
            <person name="Lundell T."/>
            <person name="Morin E."/>
            <person name="Murat C."/>
            <person name="Riley R."/>
            <person name="Ohm R."/>
            <person name="Sun H."/>
            <person name="Tunlid A."/>
            <person name="Henrissat B."/>
            <person name="Grigoriev I.V."/>
            <person name="Hibbett D.S."/>
            <person name="Martin F."/>
        </authorList>
    </citation>
    <scope>NUCLEOTIDE SEQUENCE [LARGE SCALE GENOMIC DNA]</scope>
    <source>
        <strain evidence="3">Ve08.2h10</strain>
    </source>
</reference>
<dbReference type="HOGENOM" id="CLU_043063_0_0_1"/>
<evidence type="ECO:0000313" key="2">
    <source>
        <dbReference type="EMBL" id="KIK76007.1"/>
    </source>
</evidence>
<keyword evidence="3" id="KW-1185">Reference proteome</keyword>
<sequence>MSSDQKPRVDEEEDLDDLDDVLDQFSSQPTPPQKPTSASSTTSKSPPQQGVTGDDLAADFTAELAREMESLFKDLGLGPQSTPGLLAAQAGDGCDTPPAQRAEQERVFASAWEAMLVEGMDALVSEPPSSGAAASSSPPTHKADDFQSRIRSTMGKLRESESGLRPSDPSPAGADALGSLLSQLGDLEGGMPEGEEQLQGVLEAMMGQLMGKDVLYEPLKELYDKFPGYLTEHSGDTSPEDKKRFDAQILCIKQLLDVFEARDYRDEDAEAREKIMELMGELQDYGSPPEEIMGPLPPGFNLGADGLPNVPENCVI</sequence>
<dbReference type="Proteomes" id="UP000054538">
    <property type="component" value="Unassembled WGS sequence"/>
</dbReference>
<feature type="compositionally biased region" description="Acidic residues" evidence="1">
    <location>
        <begin position="10"/>
        <end position="22"/>
    </location>
</feature>
<feature type="region of interest" description="Disordered" evidence="1">
    <location>
        <begin position="122"/>
        <end position="177"/>
    </location>
</feature>
<evidence type="ECO:0000313" key="3">
    <source>
        <dbReference type="Proteomes" id="UP000054538"/>
    </source>
</evidence>
<feature type="compositionally biased region" description="Low complexity" evidence="1">
    <location>
        <begin position="35"/>
        <end position="49"/>
    </location>
</feature>
<evidence type="ECO:0008006" key="4">
    <source>
        <dbReference type="Google" id="ProtNLM"/>
    </source>
</evidence>
<organism evidence="2 3">
    <name type="scientific">Paxillus rubicundulus Ve08.2h10</name>
    <dbReference type="NCBI Taxonomy" id="930991"/>
    <lineage>
        <taxon>Eukaryota</taxon>
        <taxon>Fungi</taxon>
        <taxon>Dikarya</taxon>
        <taxon>Basidiomycota</taxon>
        <taxon>Agaricomycotina</taxon>
        <taxon>Agaricomycetes</taxon>
        <taxon>Agaricomycetidae</taxon>
        <taxon>Boletales</taxon>
        <taxon>Paxilineae</taxon>
        <taxon>Paxillaceae</taxon>
        <taxon>Paxillus</taxon>
    </lineage>
</organism>
<dbReference type="GO" id="GO:0045046">
    <property type="term" value="P:protein import into peroxisome membrane"/>
    <property type="evidence" value="ECO:0007669"/>
    <property type="project" value="TreeGrafter"/>
</dbReference>
<dbReference type="STRING" id="930991.A0A0D0BXX4"/>